<comment type="caution">
    <text evidence="1">The sequence shown here is derived from an EMBL/GenBank/DDBJ whole genome shotgun (WGS) entry which is preliminary data.</text>
</comment>
<protein>
    <submittedName>
        <fullName evidence="1">Uncharacterized protein</fullName>
    </submittedName>
</protein>
<dbReference type="EMBL" id="CM042015">
    <property type="protein sequence ID" value="KAI3709495.1"/>
    <property type="molecule type" value="Genomic_DNA"/>
</dbReference>
<reference evidence="2" key="1">
    <citation type="journal article" date="2022" name="Mol. Ecol. Resour.">
        <title>The genomes of chicory, endive, great burdock and yacon provide insights into Asteraceae palaeo-polyploidization history and plant inulin production.</title>
        <authorList>
            <person name="Fan W."/>
            <person name="Wang S."/>
            <person name="Wang H."/>
            <person name="Wang A."/>
            <person name="Jiang F."/>
            <person name="Liu H."/>
            <person name="Zhao H."/>
            <person name="Xu D."/>
            <person name="Zhang Y."/>
        </authorList>
    </citation>
    <scope>NUCLEOTIDE SEQUENCE [LARGE SCALE GENOMIC DNA]</scope>
    <source>
        <strain evidence="2">cv. Punajuju</strain>
    </source>
</reference>
<evidence type="ECO:0000313" key="1">
    <source>
        <dbReference type="EMBL" id="KAI3709495.1"/>
    </source>
</evidence>
<reference evidence="1 2" key="2">
    <citation type="journal article" date="2022" name="Mol. Ecol. Resour.">
        <title>The genomes of chicory, endive, great burdock and yacon provide insights into Asteraceae paleo-polyploidization history and plant inulin production.</title>
        <authorList>
            <person name="Fan W."/>
            <person name="Wang S."/>
            <person name="Wang H."/>
            <person name="Wang A."/>
            <person name="Jiang F."/>
            <person name="Liu H."/>
            <person name="Zhao H."/>
            <person name="Xu D."/>
            <person name="Zhang Y."/>
        </authorList>
    </citation>
    <scope>NUCLEOTIDE SEQUENCE [LARGE SCALE GENOMIC DNA]</scope>
    <source>
        <strain evidence="2">cv. Punajuju</strain>
        <tissue evidence="1">Leaves</tissue>
    </source>
</reference>
<evidence type="ECO:0000313" key="2">
    <source>
        <dbReference type="Proteomes" id="UP001055811"/>
    </source>
</evidence>
<organism evidence="1 2">
    <name type="scientific">Cichorium intybus</name>
    <name type="common">Chicory</name>
    <dbReference type="NCBI Taxonomy" id="13427"/>
    <lineage>
        <taxon>Eukaryota</taxon>
        <taxon>Viridiplantae</taxon>
        <taxon>Streptophyta</taxon>
        <taxon>Embryophyta</taxon>
        <taxon>Tracheophyta</taxon>
        <taxon>Spermatophyta</taxon>
        <taxon>Magnoliopsida</taxon>
        <taxon>eudicotyledons</taxon>
        <taxon>Gunneridae</taxon>
        <taxon>Pentapetalae</taxon>
        <taxon>asterids</taxon>
        <taxon>campanulids</taxon>
        <taxon>Asterales</taxon>
        <taxon>Asteraceae</taxon>
        <taxon>Cichorioideae</taxon>
        <taxon>Cichorieae</taxon>
        <taxon>Cichoriinae</taxon>
        <taxon>Cichorium</taxon>
    </lineage>
</organism>
<proteinExistence type="predicted"/>
<dbReference type="Proteomes" id="UP001055811">
    <property type="component" value="Linkage Group LG07"/>
</dbReference>
<gene>
    <name evidence="1" type="ORF">L2E82_39257</name>
</gene>
<name>A0ACB9AM38_CICIN</name>
<accession>A0ACB9AM38</accession>
<keyword evidence="2" id="KW-1185">Reference proteome</keyword>
<sequence>MHLNISSPPENSETVVGFLLDRPMAGVNGDGSGNADGVFYSNFSIAFVSCGVASDNDFYIKWLLLTHDFTHSDARALRTVLSLTGLKEGLKGHIVVELGDLDNEVLVKLVGGELVETVVAHDVIGRLMIQCARHSRGVRRSTVSREPSGCRCVKMAMRGRGGRGLDEGRRGRGEEPVTADRRWR</sequence>